<protein>
    <recommendedName>
        <fullName evidence="4">Lipoprotein</fullName>
    </recommendedName>
</protein>
<evidence type="ECO:0000256" key="2">
    <source>
        <dbReference type="SAM" id="SignalP"/>
    </source>
</evidence>
<feature type="signal peptide" evidence="2">
    <location>
        <begin position="1"/>
        <end position="17"/>
    </location>
</feature>
<proteinExistence type="predicted"/>
<keyword evidence="2" id="KW-0732">Signal</keyword>
<dbReference type="EMBL" id="JAAKGT010000009">
    <property type="protein sequence ID" value="NGM51409.1"/>
    <property type="molecule type" value="Genomic_DNA"/>
</dbReference>
<feature type="chain" id="PRO_5026094051" description="Lipoprotein" evidence="2">
    <location>
        <begin position="18"/>
        <end position="175"/>
    </location>
</feature>
<dbReference type="PROSITE" id="PS51257">
    <property type="entry name" value="PROKAR_LIPOPROTEIN"/>
    <property type="match status" value="1"/>
</dbReference>
<evidence type="ECO:0000313" key="3">
    <source>
        <dbReference type="EMBL" id="NGM51409.1"/>
    </source>
</evidence>
<gene>
    <name evidence="3" type="ORF">G5B46_17505</name>
</gene>
<evidence type="ECO:0000256" key="1">
    <source>
        <dbReference type="SAM" id="MobiDB-lite"/>
    </source>
</evidence>
<evidence type="ECO:0008006" key="4">
    <source>
        <dbReference type="Google" id="ProtNLM"/>
    </source>
</evidence>
<name>A0A6G4R122_9CAUL</name>
<comment type="caution">
    <text evidence="3">The sequence shown here is derived from an EMBL/GenBank/DDBJ whole genome shotgun (WGS) entry which is preliminary data.</text>
</comment>
<reference evidence="3" key="1">
    <citation type="submission" date="2020-02" db="EMBL/GenBank/DDBJ databases">
        <authorList>
            <person name="Gao J."/>
            <person name="Sun J."/>
        </authorList>
    </citation>
    <scope>NUCLEOTIDE SEQUENCE</scope>
    <source>
        <strain evidence="3">602-2</strain>
    </source>
</reference>
<dbReference type="AlphaFoldDB" id="A0A6G4R122"/>
<feature type="region of interest" description="Disordered" evidence="1">
    <location>
        <begin position="156"/>
        <end position="175"/>
    </location>
</feature>
<organism evidence="3">
    <name type="scientific">Caulobacter sp. 602-2</name>
    <dbReference type="NCBI Taxonomy" id="2710887"/>
    <lineage>
        <taxon>Bacteria</taxon>
        <taxon>Pseudomonadati</taxon>
        <taxon>Pseudomonadota</taxon>
        <taxon>Alphaproteobacteria</taxon>
        <taxon>Caulobacterales</taxon>
        <taxon>Caulobacteraceae</taxon>
        <taxon>Caulobacter</taxon>
    </lineage>
</organism>
<sequence length="175" mass="17908">MQTLRVLTFALVAAALAAGCTPKPEAGKEAATAPAPVGKDAARQETGALLADLMSPTFTVEQQGRILNMGYFMAASSLCPDLSVDPLKMGRAVDAVMTLGPPEQTDAEKAHQRDAVIMFLGMASGAMIGSHADDKTQFCEDAAKVKGGASETHLFAAGAPADPSTAPVPEAPAKP</sequence>
<accession>A0A6G4R122</accession>
<dbReference type="RefSeq" id="WP_165260816.1">
    <property type="nucleotide sequence ID" value="NZ_JAAKGT010000009.1"/>
</dbReference>